<keyword evidence="2" id="KW-0472">Membrane</keyword>
<evidence type="ECO:0000313" key="4">
    <source>
        <dbReference type="Proteomes" id="UP000315677"/>
    </source>
</evidence>
<feature type="region of interest" description="Disordered" evidence="1">
    <location>
        <begin position="119"/>
        <end position="210"/>
    </location>
</feature>
<feature type="compositionally biased region" description="Pro residues" evidence="1">
    <location>
        <begin position="151"/>
        <end position="165"/>
    </location>
</feature>
<keyword evidence="4" id="KW-1185">Reference proteome</keyword>
<keyword evidence="2" id="KW-1133">Transmembrane helix</keyword>
<dbReference type="RefSeq" id="WP_142062289.1">
    <property type="nucleotide sequence ID" value="NZ_VFPA01000006.1"/>
</dbReference>
<dbReference type="OrthoDB" id="9869834at2"/>
<comment type="caution">
    <text evidence="3">The sequence shown here is derived from an EMBL/GenBank/DDBJ whole genome shotgun (WGS) entry which is preliminary data.</text>
</comment>
<dbReference type="EMBL" id="VFPA01000006">
    <property type="protein sequence ID" value="TQM02839.1"/>
    <property type="molecule type" value="Genomic_DNA"/>
</dbReference>
<feature type="transmembrane region" description="Helical" evidence="2">
    <location>
        <begin position="30"/>
        <end position="61"/>
    </location>
</feature>
<evidence type="ECO:0000256" key="2">
    <source>
        <dbReference type="SAM" id="Phobius"/>
    </source>
</evidence>
<feature type="transmembrane region" description="Helical" evidence="2">
    <location>
        <begin position="73"/>
        <end position="94"/>
    </location>
</feature>
<evidence type="ECO:0000256" key="1">
    <source>
        <dbReference type="SAM" id="MobiDB-lite"/>
    </source>
</evidence>
<evidence type="ECO:0000313" key="3">
    <source>
        <dbReference type="EMBL" id="TQM02839.1"/>
    </source>
</evidence>
<feature type="compositionally biased region" description="Low complexity" evidence="1">
    <location>
        <begin position="135"/>
        <end position="150"/>
    </location>
</feature>
<protein>
    <submittedName>
        <fullName evidence="3">Uncharacterized protein</fullName>
    </submittedName>
</protein>
<sequence>MTAFYLFGAALTAVLYPVLLAKRYRGRRRWIVVGVVLGLVAALVWPVTLWVAVALWLTGFTRPSTGVRRRRRVVFPLAACGSLATFVIIGLIVGPAPASPAGTPAAVADVIATTTPAVPTTTAAPTTAPPPPSTAPAVTTTTRPPVATTTTPPPQPKPKPQPEPNPEPRHDPAPDADRDDSGTKPRTGNSGHPCGPGERDGDGDGYCGEG</sequence>
<proteinExistence type="predicted"/>
<reference evidence="3 4" key="1">
    <citation type="submission" date="2019-06" db="EMBL/GenBank/DDBJ databases">
        <title>Sequencing the genomes of 1000 actinobacteria strains.</title>
        <authorList>
            <person name="Klenk H.-P."/>
        </authorList>
    </citation>
    <scope>NUCLEOTIDE SEQUENCE [LARGE SCALE GENOMIC DNA]</scope>
    <source>
        <strain evidence="3 4">DSM 45301</strain>
    </source>
</reference>
<keyword evidence="2" id="KW-0812">Transmembrane</keyword>
<accession>A0A543D0G0</accession>
<gene>
    <name evidence="3" type="ORF">FB558_7482</name>
</gene>
<organism evidence="3 4">
    <name type="scientific">Pseudonocardia kunmingensis</name>
    <dbReference type="NCBI Taxonomy" id="630975"/>
    <lineage>
        <taxon>Bacteria</taxon>
        <taxon>Bacillati</taxon>
        <taxon>Actinomycetota</taxon>
        <taxon>Actinomycetes</taxon>
        <taxon>Pseudonocardiales</taxon>
        <taxon>Pseudonocardiaceae</taxon>
        <taxon>Pseudonocardia</taxon>
    </lineage>
</organism>
<dbReference type="AlphaFoldDB" id="A0A543D0G0"/>
<feature type="compositionally biased region" description="Basic and acidic residues" evidence="1">
    <location>
        <begin position="166"/>
        <end position="183"/>
    </location>
</feature>
<name>A0A543D0G0_9PSEU</name>
<dbReference type="Proteomes" id="UP000315677">
    <property type="component" value="Unassembled WGS sequence"/>
</dbReference>